<dbReference type="AlphaFoldDB" id="A0A059GC47"/>
<name>A0A059GC47_9PROT</name>
<dbReference type="OrthoDB" id="9808870at2"/>
<feature type="transmembrane region" description="Helical" evidence="1">
    <location>
        <begin position="201"/>
        <end position="218"/>
    </location>
</feature>
<evidence type="ECO:0000313" key="4">
    <source>
        <dbReference type="Proteomes" id="UP000024942"/>
    </source>
</evidence>
<feature type="transmembrane region" description="Helical" evidence="1">
    <location>
        <begin position="146"/>
        <end position="164"/>
    </location>
</feature>
<feature type="transmembrane region" description="Helical" evidence="1">
    <location>
        <begin position="230"/>
        <end position="248"/>
    </location>
</feature>
<protein>
    <recommendedName>
        <fullName evidence="5">HupE/UreJ family protein</fullName>
    </recommendedName>
</protein>
<keyword evidence="2" id="KW-0732">Signal</keyword>
<feature type="chain" id="PRO_5001573264" description="HupE/UreJ family protein" evidence="2">
    <location>
        <begin position="21"/>
        <end position="324"/>
    </location>
</feature>
<sequence>MRRALLAFLALVCAALPASAHEVRPAYLEVTETDPGQFAVTWKQPVLDGRRLKLDPVFPDDCTRSHERSEVAAGTLIQRWDMECDLSTGHIEIAGLERTLTDAFVRVNRLTSDDLSTVLRPRALQLDLSTPTGAPTATYFRIGVEHIIFGYDHLLFVLGLILLVRPRQLLPTVTAFTVAHSITLAAAALGGITLPGPPVEITIAMSIALLGAEAIYRVRGHETLSQRKPWLIAFGFGLIHGFGFAGALSEIGLPKGAEVLALLLFNVGVEAGQVLFVGAVLLAVFLATRFARMPHAPARFVAAYCIGIVGSYWAIERIVGVLTA</sequence>
<dbReference type="eggNOG" id="COG2370">
    <property type="taxonomic scope" value="Bacteria"/>
</dbReference>
<keyword evidence="1" id="KW-0472">Membrane</keyword>
<feature type="signal peptide" evidence="2">
    <location>
        <begin position="1"/>
        <end position="20"/>
    </location>
</feature>
<feature type="transmembrane region" description="Helical" evidence="1">
    <location>
        <begin position="260"/>
        <end position="286"/>
    </location>
</feature>
<dbReference type="RefSeq" id="WP_035535632.1">
    <property type="nucleotide sequence ID" value="NZ_ARYL01000002.1"/>
</dbReference>
<gene>
    <name evidence="3" type="ORF">HOC_02476</name>
</gene>
<comment type="caution">
    <text evidence="3">The sequence shown here is derived from an EMBL/GenBank/DDBJ whole genome shotgun (WGS) entry which is preliminary data.</text>
</comment>
<evidence type="ECO:0000313" key="3">
    <source>
        <dbReference type="EMBL" id="KDA04165.1"/>
    </source>
</evidence>
<keyword evidence="1" id="KW-1133">Transmembrane helix</keyword>
<accession>A0A059GC47</accession>
<keyword evidence="1" id="KW-0812">Transmembrane</keyword>
<dbReference type="Pfam" id="PF13795">
    <property type="entry name" value="HupE_UreJ_2"/>
    <property type="match status" value="1"/>
</dbReference>
<feature type="transmembrane region" description="Helical" evidence="1">
    <location>
        <begin position="298"/>
        <end position="315"/>
    </location>
</feature>
<dbReference type="Proteomes" id="UP000024942">
    <property type="component" value="Unassembled WGS sequence"/>
</dbReference>
<dbReference type="InterPro" id="IPR032809">
    <property type="entry name" value="Put_HupE_UreJ"/>
</dbReference>
<dbReference type="EMBL" id="ARYL01000002">
    <property type="protein sequence ID" value="KDA04165.1"/>
    <property type="molecule type" value="Genomic_DNA"/>
</dbReference>
<dbReference type="PATRIC" id="fig|1280953.3.peg.498"/>
<organism evidence="3 4">
    <name type="scientific">Hyphomonas oceanitis SCH89</name>
    <dbReference type="NCBI Taxonomy" id="1280953"/>
    <lineage>
        <taxon>Bacteria</taxon>
        <taxon>Pseudomonadati</taxon>
        <taxon>Pseudomonadota</taxon>
        <taxon>Alphaproteobacteria</taxon>
        <taxon>Hyphomonadales</taxon>
        <taxon>Hyphomonadaceae</taxon>
        <taxon>Hyphomonas</taxon>
    </lineage>
</organism>
<evidence type="ECO:0008006" key="5">
    <source>
        <dbReference type="Google" id="ProtNLM"/>
    </source>
</evidence>
<proteinExistence type="predicted"/>
<keyword evidence="4" id="KW-1185">Reference proteome</keyword>
<dbReference type="STRING" id="1280953.HOC_02476"/>
<feature type="transmembrane region" description="Helical" evidence="1">
    <location>
        <begin position="176"/>
        <end position="195"/>
    </location>
</feature>
<evidence type="ECO:0000256" key="1">
    <source>
        <dbReference type="SAM" id="Phobius"/>
    </source>
</evidence>
<reference evidence="3 4" key="1">
    <citation type="journal article" date="2014" name="Antonie Van Leeuwenhoek">
        <title>Hyphomonas beringensis sp. nov. and Hyphomonas chukchiensis sp. nov., isolated from surface seawater of the Bering Sea and Chukchi Sea.</title>
        <authorList>
            <person name="Li C."/>
            <person name="Lai Q."/>
            <person name="Li G."/>
            <person name="Dong C."/>
            <person name="Wang J."/>
            <person name="Liao Y."/>
            <person name="Shao Z."/>
        </authorList>
    </citation>
    <scope>NUCLEOTIDE SEQUENCE [LARGE SCALE GENOMIC DNA]</scope>
    <source>
        <strain evidence="3 4">SCH89</strain>
    </source>
</reference>
<evidence type="ECO:0000256" key="2">
    <source>
        <dbReference type="SAM" id="SignalP"/>
    </source>
</evidence>